<evidence type="ECO:0000256" key="9">
    <source>
        <dbReference type="RuleBase" id="RU369079"/>
    </source>
</evidence>
<dbReference type="PANTHER" id="PTHR35011:SF10">
    <property type="entry name" value="TRAP TRANSPORTER SMALL PERMEASE PROTEIN"/>
    <property type="match status" value="1"/>
</dbReference>
<name>A0A443LGN1_9RHOB</name>
<accession>A0A443LGN1</accession>
<feature type="transmembrane region" description="Helical" evidence="9">
    <location>
        <begin position="104"/>
        <end position="124"/>
    </location>
</feature>
<comment type="subunit">
    <text evidence="9">The complex comprises the extracytoplasmic solute receptor protein and the two transmembrane proteins.</text>
</comment>
<sequence length="191" mass="20489">MMSASDTRDIAGRNRPAMLFQRGVYALSQAAAAVAALLVVGMVLHILLEIALRMVDRSTFVLDEVVGYAIAGATFLSLGYAFEHSALVRVGLLVDRLSGRPRRALETICGLATLAVTSQIALVIGRTALRSFERGRTSSSVAEIPLWIPEAVCAAGMTIFSLQVLAWTLRQIFDLPGPVPPGEIDPLQNDL</sequence>
<dbReference type="InterPro" id="IPR007387">
    <property type="entry name" value="TRAP_DctQ"/>
</dbReference>
<keyword evidence="12" id="KW-1185">Reference proteome</keyword>
<evidence type="ECO:0000259" key="10">
    <source>
        <dbReference type="Pfam" id="PF04290"/>
    </source>
</evidence>
<evidence type="ECO:0000256" key="1">
    <source>
        <dbReference type="ARBA" id="ARBA00004429"/>
    </source>
</evidence>
<dbReference type="GO" id="GO:0022857">
    <property type="term" value="F:transmembrane transporter activity"/>
    <property type="evidence" value="ECO:0007669"/>
    <property type="project" value="UniProtKB-UniRule"/>
</dbReference>
<evidence type="ECO:0000256" key="8">
    <source>
        <dbReference type="ARBA" id="ARBA00038436"/>
    </source>
</evidence>
<protein>
    <recommendedName>
        <fullName evidence="9">TRAP transporter small permease protein</fullName>
    </recommendedName>
</protein>
<dbReference type="Pfam" id="PF04290">
    <property type="entry name" value="DctQ"/>
    <property type="match status" value="1"/>
</dbReference>
<evidence type="ECO:0000256" key="3">
    <source>
        <dbReference type="ARBA" id="ARBA00022475"/>
    </source>
</evidence>
<dbReference type="PANTHER" id="PTHR35011">
    <property type="entry name" value="2,3-DIKETO-L-GULONATE TRAP TRANSPORTER SMALL PERMEASE PROTEIN YIAM"/>
    <property type="match status" value="1"/>
</dbReference>
<keyword evidence="4 9" id="KW-0997">Cell inner membrane</keyword>
<comment type="similarity">
    <text evidence="8 9">Belongs to the TRAP transporter small permease family.</text>
</comment>
<evidence type="ECO:0000256" key="6">
    <source>
        <dbReference type="ARBA" id="ARBA00022989"/>
    </source>
</evidence>
<keyword evidence="2 9" id="KW-0813">Transport</keyword>
<dbReference type="Proteomes" id="UP000286594">
    <property type="component" value="Unassembled WGS sequence"/>
</dbReference>
<evidence type="ECO:0000256" key="7">
    <source>
        <dbReference type="ARBA" id="ARBA00023136"/>
    </source>
</evidence>
<dbReference type="GO" id="GO:0005886">
    <property type="term" value="C:plasma membrane"/>
    <property type="evidence" value="ECO:0007669"/>
    <property type="project" value="UniProtKB-SubCell"/>
</dbReference>
<evidence type="ECO:0000256" key="5">
    <source>
        <dbReference type="ARBA" id="ARBA00022692"/>
    </source>
</evidence>
<feature type="transmembrane region" description="Helical" evidence="9">
    <location>
        <begin position="23"/>
        <end position="48"/>
    </location>
</feature>
<evidence type="ECO:0000256" key="2">
    <source>
        <dbReference type="ARBA" id="ARBA00022448"/>
    </source>
</evidence>
<comment type="subcellular location">
    <subcellularLocation>
        <location evidence="1 9">Cell inner membrane</location>
        <topology evidence="1 9">Multi-pass membrane protein</topology>
    </subcellularLocation>
</comment>
<evidence type="ECO:0000313" key="11">
    <source>
        <dbReference type="EMBL" id="RWR48293.1"/>
    </source>
</evidence>
<evidence type="ECO:0000256" key="4">
    <source>
        <dbReference type="ARBA" id="ARBA00022519"/>
    </source>
</evidence>
<dbReference type="EMBL" id="SAVB01000011">
    <property type="protein sequence ID" value="RWR48293.1"/>
    <property type="molecule type" value="Genomic_DNA"/>
</dbReference>
<organism evidence="11 12">
    <name type="scientific">Paenirhodobacter ferrireducens</name>
    <dbReference type="NCBI Taxonomy" id="1215032"/>
    <lineage>
        <taxon>Bacteria</taxon>
        <taxon>Pseudomonadati</taxon>
        <taxon>Pseudomonadota</taxon>
        <taxon>Alphaproteobacteria</taxon>
        <taxon>Rhodobacterales</taxon>
        <taxon>Rhodobacter group</taxon>
        <taxon>Paenirhodobacter</taxon>
    </lineage>
</organism>
<dbReference type="AlphaFoldDB" id="A0A443LGN1"/>
<comment type="caution">
    <text evidence="11">The sequence shown here is derived from an EMBL/GenBank/DDBJ whole genome shotgun (WGS) entry which is preliminary data.</text>
</comment>
<evidence type="ECO:0000313" key="12">
    <source>
        <dbReference type="Proteomes" id="UP000286594"/>
    </source>
</evidence>
<dbReference type="OrthoDB" id="9797534at2"/>
<proteinExistence type="inferred from homology"/>
<reference evidence="11 12" key="1">
    <citation type="submission" date="2019-01" db="EMBL/GenBank/DDBJ databases">
        <title>Sinorhodobacter populi sp. nov. isolated from the symptomatic bark tissue of Populus euramericana canker.</title>
        <authorList>
            <person name="Xu G."/>
        </authorList>
    </citation>
    <scope>NUCLEOTIDE SEQUENCE [LARGE SCALE GENOMIC DNA]</scope>
    <source>
        <strain evidence="11 12">CCTCC AB2012026</strain>
    </source>
</reference>
<keyword evidence="6 9" id="KW-1133">Transmembrane helix</keyword>
<feature type="transmembrane region" description="Helical" evidence="9">
    <location>
        <begin position="68"/>
        <end position="92"/>
    </location>
</feature>
<dbReference type="GO" id="GO:0015740">
    <property type="term" value="P:C4-dicarboxylate transport"/>
    <property type="evidence" value="ECO:0007669"/>
    <property type="project" value="TreeGrafter"/>
</dbReference>
<keyword evidence="3" id="KW-1003">Cell membrane</keyword>
<feature type="transmembrane region" description="Helical" evidence="9">
    <location>
        <begin position="144"/>
        <end position="167"/>
    </location>
</feature>
<comment type="function">
    <text evidence="9">Part of the tripartite ATP-independent periplasmic (TRAP) transport system.</text>
</comment>
<dbReference type="InterPro" id="IPR055348">
    <property type="entry name" value="DctQ"/>
</dbReference>
<gene>
    <name evidence="11" type="ORF">EOW65_10240</name>
</gene>
<feature type="domain" description="Tripartite ATP-independent periplasmic transporters DctQ component" evidence="10">
    <location>
        <begin position="42"/>
        <end position="172"/>
    </location>
</feature>
<keyword evidence="5 9" id="KW-0812">Transmembrane</keyword>
<keyword evidence="7 9" id="KW-0472">Membrane</keyword>